<accession>A0ACB8CY37</accession>
<evidence type="ECO:0000313" key="1">
    <source>
        <dbReference type="EMBL" id="KAH7954071.1"/>
    </source>
</evidence>
<dbReference type="Proteomes" id="UP000821865">
    <property type="component" value="Chromosome 4"/>
</dbReference>
<protein>
    <submittedName>
        <fullName evidence="1">Uncharacterized protein</fullName>
    </submittedName>
</protein>
<keyword evidence="2" id="KW-1185">Reference proteome</keyword>
<sequence length="641" mass="70126">MAVRQASCRASVICCSGDSASATAFVFLAILAPHLVCSHSQLQRKKAHFRLAATTAQDGAVPGVVMPQGDPAALPNTQKRHAEDEGSCSPSKKALGDCYMEKAAIRAQEANLPTTVRVQPPVAPGPSDTGTLSVVHSGELLSHFLEVDKDDEDCSSSKKTLGDCFGGAARISYQILVNKPGISLFTGNIYGGHVWFRIAGIEMVVDMLNAMAFDVLTLGISEFAIGPRGLVPMFRQLDTKTKIVICNVDFSRDPTLSKLPNKPTRSVILTVDNLKVGITGYVSSALRNRGQALTITVSEPAESLRNESKKLRDLGCHIVLAIGGGDTTEDRSLADNLPDITAFVVKYRGRFAYPSTGAKKHTLDFDQDLEYPINFTRTVDGKQAYIFASTNHYQLLSKFFITVNTDHSSVLSAKGDPVMLDINATEDQKTRDLMNHYISIVGPKATEVVGTTKVYIDNSRESCQWRECNGGNLLADAAFDYFSEVAVAGAWSQINAVVVNAGALSSSFDERTKSGEVRLEDVFQMFPFNDQYVFVTMRGTTLQNMMEHSGRSSAPYTKFLQVSGQFWFAQDGIRVRYKSKAVVNETIVYSLVILCTSCRTPTYERVISIQWYTVAMSRYLAHGGDGYDFTRVPRGYKVPSS</sequence>
<evidence type="ECO:0000313" key="2">
    <source>
        <dbReference type="Proteomes" id="UP000821865"/>
    </source>
</evidence>
<proteinExistence type="predicted"/>
<gene>
    <name evidence="1" type="ORF">HPB49_015369</name>
</gene>
<comment type="caution">
    <text evidence="1">The sequence shown here is derived from an EMBL/GenBank/DDBJ whole genome shotgun (WGS) entry which is preliminary data.</text>
</comment>
<name>A0ACB8CY37_DERSI</name>
<reference evidence="1" key="1">
    <citation type="submission" date="2020-05" db="EMBL/GenBank/DDBJ databases">
        <title>Large-scale comparative analyses of tick genomes elucidate their genetic diversity and vector capacities.</title>
        <authorList>
            <person name="Jia N."/>
            <person name="Wang J."/>
            <person name="Shi W."/>
            <person name="Du L."/>
            <person name="Sun Y."/>
            <person name="Zhan W."/>
            <person name="Jiang J."/>
            <person name="Wang Q."/>
            <person name="Zhang B."/>
            <person name="Ji P."/>
            <person name="Sakyi L.B."/>
            <person name="Cui X."/>
            <person name="Yuan T."/>
            <person name="Jiang B."/>
            <person name="Yang W."/>
            <person name="Lam T.T.-Y."/>
            <person name="Chang Q."/>
            <person name="Ding S."/>
            <person name="Wang X."/>
            <person name="Zhu J."/>
            <person name="Ruan X."/>
            <person name="Zhao L."/>
            <person name="Wei J."/>
            <person name="Que T."/>
            <person name="Du C."/>
            <person name="Cheng J."/>
            <person name="Dai P."/>
            <person name="Han X."/>
            <person name="Huang E."/>
            <person name="Gao Y."/>
            <person name="Liu J."/>
            <person name="Shao H."/>
            <person name="Ye R."/>
            <person name="Li L."/>
            <person name="Wei W."/>
            <person name="Wang X."/>
            <person name="Wang C."/>
            <person name="Yang T."/>
            <person name="Huo Q."/>
            <person name="Li W."/>
            <person name="Guo W."/>
            <person name="Chen H."/>
            <person name="Zhou L."/>
            <person name="Ni X."/>
            <person name="Tian J."/>
            <person name="Zhou Y."/>
            <person name="Sheng Y."/>
            <person name="Liu T."/>
            <person name="Pan Y."/>
            <person name="Xia L."/>
            <person name="Li J."/>
            <person name="Zhao F."/>
            <person name="Cao W."/>
        </authorList>
    </citation>
    <scope>NUCLEOTIDE SEQUENCE</scope>
    <source>
        <strain evidence="1">Dsil-2018</strain>
    </source>
</reference>
<organism evidence="1 2">
    <name type="scientific">Dermacentor silvarum</name>
    <name type="common">Tick</name>
    <dbReference type="NCBI Taxonomy" id="543639"/>
    <lineage>
        <taxon>Eukaryota</taxon>
        <taxon>Metazoa</taxon>
        <taxon>Ecdysozoa</taxon>
        <taxon>Arthropoda</taxon>
        <taxon>Chelicerata</taxon>
        <taxon>Arachnida</taxon>
        <taxon>Acari</taxon>
        <taxon>Parasitiformes</taxon>
        <taxon>Ixodida</taxon>
        <taxon>Ixodoidea</taxon>
        <taxon>Ixodidae</taxon>
        <taxon>Rhipicephalinae</taxon>
        <taxon>Dermacentor</taxon>
    </lineage>
</organism>
<dbReference type="EMBL" id="CM023473">
    <property type="protein sequence ID" value="KAH7954071.1"/>
    <property type="molecule type" value="Genomic_DNA"/>
</dbReference>